<proteinExistence type="predicted"/>
<dbReference type="AlphaFoldDB" id="A0AAV7U201"/>
<feature type="region of interest" description="Disordered" evidence="1">
    <location>
        <begin position="33"/>
        <end position="61"/>
    </location>
</feature>
<evidence type="ECO:0000313" key="3">
    <source>
        <dbReference type="Proteomes" id="UP001066276"/>
    </source>
</evidence>
<accession>A0AAV7U201</accession>
<name>A0AAV7U201_PLEWA</name>
<reference evidence="2" key="1">
    <citation type="journal article" date="2022" name="bioRxiv">
        <title>Sequencing and chromosome-scale assembly of the giantPleurodeles waltlgenome.</title>
        <authorList>
            <person name="Brown T."/>
            <person name="Elewa A."/>
            <person name="Iarovenko S."/>
            <person name="Subramanian E."/>
            <person name="Araus A.J."/>
            <person name="Petzold A."/>
            <person name="Susuki M."/>
            <person name="Suzuki K.-i.T."/>
            <person name="Hayashi T."/>
            <person name="Toyoda A."/>
            <person name="Oliveira C."/>
            <person name="Osipova E."/>
            <person name="Leigh N.D."/>
            <person name="Simon A."/>
            <person name="Yun M.H."/>
        </authorList>
    </citation>
    <scope>NUCLEOTIDE SEQUENCE</scope>
    <source>
        <strain evidence="2">20211129_DDA</strain>
        <tissue evidence="2">Liver</tissue>
    </source>
</reference>
<gene>
    <name evidence="2" type="ORF">NDU88_007334</name>
</gene>
<sequence>MPLRGSLRGLAQLQRQAVGSSCRNRAQALVRAGSKRNRVLGSSMRKDLQRARASSASAPTGSEPEFMFVRFLGGF</sequence>
<comment type="caution">
    <text evidence="2">The sequence shown here is derived from an EMBL/GenBank/DDBJ whole genome shotgun (WGS) entry which is preliminary data.</text>
</comment>
<dbReference type="Proteomes" id="UP001066276">
    <property type="component" value="Chromosome 3_2"/>
</dbReference>
<dbReference type="EMBL" id="JANPWB010000006">
    <property type="protein sequence ID" value="KAJ1182139.1"/>
    <property type="molecule type" value="Genomic_DNA"/>
</dbReference>
<keyword evidence="3" id="KW-1185">Reference proteome</keyword>
<evidence type="ECO:0000313" key="2">
    <source>
        <dbReference type="EMBL" id="KAJ1182139.1"/>
    </source>
</evidence>
<evidence type="ECO:0000256" key="1">
    <source>
        <dbReference type="SAM" id="MobiDB-lite"/>
    </source>
</evidence>
<organism evidence="2 3">
    <name type="scientific">Pleurodeles waltl</name>
    <name type="common">Iberian ribbed newt</name>
    <dbReference type="NCBI Taxonomy" id="8319"/>
    <lineage>
        <taxon>Eukaryota</taxon>
        <taxon>Metazoa</taxon>
        <taxon>Chordata</taxon>
        <taxon>Craniata</taxon>
        <taxon>Vertebrata</taxon>
        <taxon>Euteleostomi</taxon>
        <taxon>Amphibia</taxon>
        <taxon>Batrachia</taxon>
        <taxon>Caudata</taxon>
        <taxon>Salamandroidea</taxon>
        <taxon>Salamandridae</taxon>
        <taxon>Pleurodelinae</taxon>
        <taxon>Pleurodeles</taxon>
    </lineage>
</organism>
<protein>
    <submittedName>
        <fullName evidence="2">Uncharacterized protein</fullName>
    </submittedName>
</protein>